<comment type="caution">
    <text evidence="7">The sequence shown here is derived from an EMBL/GenBank/DDBJ whole genome shotgun (WGS) entry which is preliminary data.</text>
</comment>
<organism evidence="7 8">
    <name type="scientific">Candida maltosa (strain Xu316)</name>
    <name type="common">Yeast</name>
    <dbReference type="NCBI Taxonomy" id="1245528"/>
    <lineage>
        <taxon>Eukaryota</taxon>
        <taxon>Fungi</taxon>
        <taxon>Dikarya</taxon>
        <taxon>Ascomycota</taxon>
        <taxon>Saccharomycotina</taxon>
        <taxon>Pichiomycetes</taxon>
        <taxon>Debaryomycetaceae</taxon>
        <taxon>Candida/Lodderomyces clade</taxon>
        <taxon>Candida</taxon>
    </lineage>
</organism>
<evidence type="ECO:0000256" key="6">
    <source>
        <dbReference type="SAM" id="Phobius"/>
    </source>
</evidence>
<evidence type="ECO:0000256" key="1">
    <source>
        <dbReference type="ARBA" id="ARBA00004141"/>
    </source>
</evidence>
<protein>
    <submittedName>
        <fullName evidence="7">Uncharacterized protein</fullName>
    </submittedName>
</protein>
<dbReference type="GO" id="GO:0015123">
    <property type="term" value="F:acetate transmembrane transporter activity"/>
    <property type="evidence" value="ECO:0007669"/>
    <property type="project" value="TreeGrafter"/>
</dbReference>
<dbReference type="PANTHER" id="PTHR31123">
    <property type="entry name" value="ACCUMULATION OF DYADS PROTEIN 2-RELATED"/>
    <property type="match status" value="1"/>
</dbReference>
<dbReference type="Proteomes" id="UP000011777">
    <property type="component" value="Unassembled WGS sequence"/>
</dbReference>
<dbReference type="AlphaFoldDB" id="M3HDP1"/>
<feature type="transmembrane region" description="Helical" evidence="6">
    <location>
        <begin position="134"/>
        <end position="160"/>
    </location>
</feature>
<keyword evidence="8" id="KW-1185">Reference proteome</keyword>
<feature type="transmembrane region" description="Helical" evidence="6">
    <location>
        <begin position="199"/>
        <end position="218"/>
    </location>
</feature>
<dbReference type="OMA" id="INTFAGW"/>
<evidence type="ECO:0000313" key="7">
    <source>
        <dbReference type="EMBL" id="EMG45352.1"/>
    </source>
</evidence>
<name>M3HDP1_CANMX</name>
<dbReference type="GO" id="GO:0005886">
    <property type="term" value="C:plasma membrane"/>
    <property type="evidence" value="ECO:0007669"/>
    <property type="project" value="TreeGrafter"/>
</dbReference>
<dbReference type="InterPro" id="IPR051633">
    <property type="entry name" value="AceTr"/>
</dbReference>
<comment type="subcellular location">
    <subcellularLocation>
        <location evidence="1">Membrane</location>
        <topology evidence="1">Multi-pass membrane protein</topology>
    </subcellularLocation>
</comment>
<sequence>MSSSESISSDFKTTPITDHHEGSVPVKTCTITGDGDEFIVIGNHKYYRHELMQAFGGTLNPGLAPYPTHKYGNTAPLGLIATSFNILVLGLYFAGAKHIQFTNVAVSLFIFMGGLVQFLSGIWGFFIGSQVGTFIFITFTSYGSFWLSFGAIFIPAFGIADAYKDVPDGLNQAIGLMAVGWAIFTTMLLMTVVKSTFSFFWALFTLDLTIIVLAAGFLSGSENTIKAGGIIGVINAFSGWYEAWAGMSNPQNNYIVPRDIPLPDFAKLFRRKK</sequence>
<dbReference type="STRING" id="1245528.M3HDP1"/>
<accession>M3HDP1</accession>
<evidence type="ECO:0000256" key="3">
    <source>
        <dbReference type="ARBA" id="ARBA00022692"/>
    </source>
</evidence>
<evidence type="ECO:0000256" key="2">
    <source>
        <dbReference type="ARBA" id="ARBA00005587"/>
    </source>
</evidence>
<feature type="transmembrane region" description="Helical" evidence="6">
    <location>
        <begin position="106"/>
        <end position="128"/>
    </location>
</feature>
<proteinExistence type="inferred from homology"/>
<evidence type="ECO:0000256" key="4">
    <source>
        <dbReference type="ARBA" id="ARBA00022989"/>
    </source>
</evidence>
<reference evidence="7 8" key="1">
    <citation type="submission" date="2013-02" db="EMBL/GenBank/DDBJ databases">
        <title>Genome sequence of Candida maltosa Xu316, a potential industrial strain for xylitol and ethanol production.</title>
        <authorList>
            <person name="Yu J."/>
            <person name="Wang Q."/>
            <person name="Geng X."/>
            <person name="Bao W."/>
            <person name="He P."/>
            <person name="Cai J."/>
        </authorList>
    </citation>
    <scope>NUCLEOTIDE SEQUENCE [LARGE SCALE GENOMIC DNA]</scope>
    <source>
        <strain evidence="8">Xu316</strain>
    </source>
</reference>
<dbReference type="eggNOG" id="ENOG502QUJS">
    <property type="taxonomic scope" value="Eukaryota"/>
</dbReference>
<dbReference type="Pfam" id="PF01184">
    <property type="entry name" value="Gpr1_Fun34_YaaH"/>
    <property type="match status" value="1"/>
</dbReference>
<dbReference type="NCBIfam" id="NF038013">
    <property type="entry name" value="AceTr_1"/>
    <property type="match status" value="1"/>
</dbReference>
<dbReference type="InterPro" id="IPR000791">
    <property type="entry name" value="Gpr1/Fun34/SatP-like"/>
</dbReference>
<evidence type="ECO:0000256" key="5">
    <source>
        <dbReference type="ARBA" id="ARBA00023136"/>
    </source>
</evidence>
<keyword evidence="5 6" id="KW-0472">Membrane</keyword>
<dbReference type="HOGENOM" id="CLU_051062_0_0_1"/>
<feature type="transmembrane region" description="Helical" evidence="6">
    <location>
        <begin position="75"/>
        <end position="94"/>
    </location>
</feature>
<comment type="similarity">
    <text evidence="2">Belongs to the acetate uptake transporter (AceTr) (TC 2.A.96) family.</text>
</comment>
<dbReference type="OrthoDB" id="3648309at2759"/>
<keyword evidence="4 6" id="KW-1133">Transmembrane helix</keyword>
<dbReference type="PANTHER" id="PTHR31123:SF1">
    <property type="entry name" value="ACCUMULATION OF DYADS PROTEIN 2-RELATED"/>
    <property type="match status" value="1"/>
</dbReference>
<gene>
    <name evidence="7" type="ORF">G210_4473</name>
</gene>
<evidence type="ECO:0000313" key="8">
    <source>
        <dbReference type="Proteomes" id="UP000011777"/>
    </source>
</evidence>
<feature type="transmembrane region" description="Helical" evidence="6">
    <location>
        <begin position="172"/>
        <end position="193"/>
    </location>
</feature>
<dbReference type="EMBL" id="AOGT01002517">
    <property type="protein sequence ID" value="EMG45352.1"/>
    <property type="molecule type" value="Genomic_DNA"/>
</dbReference>
<keyword evidence="3 6" id="KW-0812">Transmembrane</keyword>